<dbReference type="FunFam" id="3.40.850.10:FF:000067">
    <property type="entry name" value="Kinesin-like protein"/>
    <property type="match status" value="1"/>
</dbReference>
<dbReference type="InterPro" id="IPR036961">
    <property type="entry name" value="Kinesin_motor_dom_sf"/>
</dbReference>
<comment type="subcellular location">
    <subcellularLocation>
        <location evidence="1">Cytoplasm</location>
        <location evidence="1">Cytoskeleton</location>
    </subcellularLocation>
</comment>
<dbReference type="GO" id="GO:0005524">
    <property type="term" value="F:ATP binding"/>
    <property type="evidence" value="ECO:0007669"/>
    <property type="project" value="UniProtKB-KW"/>
</dbReference>
<comment type="subunit">
    <text evidence="9">Oligomer composed of two heavy chains and two light chains.</text>
</comment>
<dbReference type="Gene3D" id="1.10.287.1490">
    <property type="match status" value="1"/>
</dbReference>
<dbReference type="GO" id="GO:0005871">
    <property type="term" value="C:kinesin complex"/>
    <property type="evidence" value="ECO:0007669"/>
    <property type="project" value="UniProtKB-ARBA"/>
</dbReference>
<keyword evidence="5 11" id="KW-0067">ATP-binding</keyword>
<feature type="coiled-coil region" evidence="12">
    <location>
        <begin position="738"/>
        <end position="811"/>
    </location>
</feature>
<feature type="coiled-coil region" evidence="12">
    <location>
        <begin position="237"/>
        <end position="271"/>
    </location>
</feature>
<reference evidence="15 16" key="1">
    <citation type="submission" date="2024-08" db="EMBL/GenBank/DDBJ databases">
        <title>Gnathostoma spinigerum genome.</title>
        <authorList>
            <person name="Gonzalez-Bertolin B."/>
            <person name="Monzon S."/>
            <person name="Zaballos A."/>
            <person name="Jimenez P."/>
            <person name="Dekumyoy P."/>
            <person name="Varona S."/>
            <person name="Cuesta I."/>
            <person name="Sumanam S."/>
            <person name="Adisakwattana P."/>
            <person name="Gasser R.B."/>
            <person name="Hernandez-Gonzalez A."/>
            <person name="Young N.D."/>
            <person name="Perteguer M.J."/>
        </authorList>
    </citation>
    <scope>NUCLEOTIDE SEQUENCE [LARGE SCALE GENOMIC DNA]</scope>
    <source>
        <strain evidence="15">AL3</strain>
        <tissue evidence="15">Liver</tissue>
    </source>
</reference>
<comment type="similarity">
    <text evidence="10 11">Belongs to the TRAFAC class myosin-kinesin ATPase superfamily. Kinesin family.</text>
</comment>
<dbReference type="SMART" id="SM00129">
    <property type="entry name" value="KISc"/>
    <property type="match status" value="1"/>
</dbReference>
<dbReference type="PRINTS" id="PR00380">
    <property type="entry name" value="KINESINHEAVY"/>
</dbReference>
<dbReference type="PROSITE" id="PS50067">
    <property type="entry name" value="KINESIN_MOTOR_2"/>
    <property type="match status" value="1"/>
</dbReference>
<evidence type="ECO:0000256" key="9">
    <source>
        <dbReference type="ARBA" id="ARBA00064588"/>
    </source>
</evidence>
<keyword evidence="2" id="KW-0963">Cytoplasm</keyword>
<evidence type="ECO:0000256" key="2">
    <source>
        <dbReference type="ARBA" id="ARBA00022490"/>
    </source>
</evidence>
<evidence type="ECO:0000256" key="5">
    <source>
        <dbReference type="ARBA" id="ARBA00022840"/>
    </source>
</evidence>
<dbReference type="GO" id="GO:0007097">
    <property type="term" value="P:nuclear migration"/>
    <property type="evidence" value="ECO:0007669"/>
    <property type="project" value="UniProtKB-ARBA"/>
</dbReference>
<proteinExistence type="inferred from homology"/>
<dbReference type="InterPro" id="IPR059182">
    <property type="entry name" value="Khc_C"/>
</dbReference>
<evidence type="ECO:0000313" key="15">
    <source>
        <dbReference type="EMBL" id="MFH4978973.1"/>
    </source>
</evidence>
<organism evidence="15 16">
    <name type="scientific">Gnathostoma spinigerum</name>
    <dbReference type="NCBI Taxonomy" id="75299"/>
    <lineage>
        <taxon>Eukaryota</taxon>
        <taxon>Metazoa</taxon>
        <taxon>Ecdysozoa</taxon>
        <taxon>Nematoda</taxon>
        <taxon>Chromadorea</taxon>
        <taxon>Rhabditida</taxon>
        <taxon>Spirurina</taxon>
        <taxon>Gnathostomatomorpha</taxon>
        <taxon>Gnathostomatoidea</taxon>
        <taxon>Gnathostomatidae</taxon>
        <taxon>Gnathostoma</taxon>
    </lineage>
</organism>
<keyword evidence="4 11" id="KW-0547">Nucleotide-binding</keyword>
<protein>
    <recommendedName>
        <fullName evidence="11">Kinesin-like protein</fullName>
    </recommendedName>
</protein>
<keyword evidence="8" id="KW-0206">Cytoskeleton</keyword>
<dbReference type="PROSITE" id="PS00411">
    <property type="entry name" value="KINESIN_MOTOR_1"/>
    <property type="match status" value="1"/>
</dbReference>
<evidence type="ECO:0000256" key="7">
    <source>
        <dbReference type="ARBA" id="ARBA00023175"/>
    </source>
</evidence>
<comment type="caution">
    <text evidence="10">Lacks conserved residue(s) required for the propagation of feature annotation.</text>
</comment>
<keyword evidence="6 12" id="KW-0175">Coiled coil</keyword>
<evidence type="ECO:0000256" key="1">
    <source>
        <dbReference type="ARBA" id="ARBA00004245"/>
    </source>
</evidence>
<dbReference type="Gene3D" id="3.40.850.10">
    <property type="entry name" value="Kinesin motor domain"/>
    <property type="match status" value="1"/>
</dbReference>
<dbReference type="SUPFAM" id="SSF52540">
    <property type="entry name" value="P-loop containing nucleoside triphosphate hydrolases"/>
    <property type="match status" value="1"/>
</dbReference>
<name>A0ABD6EPP7_9BILA</name>
<keyword evidence="3 11" id="KW-0493">Microtubule</keyword>
<dbReference type="InterPro" id="IPR001752">
    <property type="entry name" value="Kinesin_motor_dom"/>
</dbReference>
<feature type="region of interest" description="Disordered" evidence="13">
    <location>
        <begin position="597"/>
        <end position="616"/>
    </location>
</feature>
<evidence type="ECO:0000256" key="10">
    <source>
        <dbReference type="PROSITE-ProRule" id="PRU00283"/>
    </source>
</evidence>
<dbReference type="InterPro" id="IPR027417">
    <property type="entry name" value="P-loop_NTPase"/>
</dbReference>
<evidence type="ECO:0000313" key="16">
    <source>
        <dbReference type="Proteomes" id="UP001608902"/>
    </source>
</evidence>
<comment type="caution">
    <text evidence="15">The sequence shown here is derived from an EMBL/GenBank/DDBJ whole genome shotgun (WGS) entry which is preliminary data.</text>
</comment>
<feature type="domain" description="Kinesin motor" evidence="14">
    <location>
        <begin position="1"/>
        <end position="232"/>
    </location>
</feature>
<accession>A0ABD6EPP7</accession>
<dbReference type="GO" id="GO:0048489">
    <property type="term" value="P:synaptic vesicle transport"/>
    <property type="evidence" value="ECO:0007669"/>
    <property type="project" value="UniProtKB-ARBA"/>
</dbReference>
<dbReference type="CDD" id="cd01369">
    <property type="entry name" value="KISc_KHC_KIF5"/>
    <property type="match status" value="1"/>
</dbReference>
<dbReference type="GO" id="GO:0005874">
    <property type="term" value="C:microtubule"/>
    <property type="evidence" value="ECO:0007669"/>
    <property type="project" value="UniProtKB-KW"/>
</dbReference>
<dbReference type="InterPro" id="IPR019821">
    <property type="entry name" value="Kinesin_motor_CS"/>
</dbReference>
<dbReference type="Gene3D" id="6.10.250.1590">
    <property type="match status" value="1"/>
</dbReference>
<gene>
    <name evidence="15" type="ORF">AB6A40_005682</name>
</gene>
<dbReference type="InterPro" id="IPR027640">
    <property type="entry name" value="Kinesin-like_fam"/>
</dbReference>
<keyword evidence="16" id="KW-1185">Reference proteome</keyword>
<evidence type="ECO:0000256" key="4">
    <source>
        <dbReference type="ARBA" id="ARBA00022741"/>
    </source>
</evidence>
<evidence type="ECO:0000256" key="12">
    <source>
        <dbReference type="SAM" id="Coils"/>
    </source>
</evidence>
<dbReference type="PANTHER" id="PTHR47968:SF36">
    <property type="entry name" value="KINESIN HEAVY CHAIN ISOFORM X1"/>
    <property type="match status" value="1"/>
</dbReference>
<dbReference type="AlphaFoldDB" id="A0ABD6EPP7"/>
<dbReference type="PANTHER" id="PTHR47968">
    <property type="entry name" value="CENTROMERE PROTEIN E"/>
    <property type="match status" value="1"/>
</dbReference>
<evidence type="ECO:0000256" key="3">
    <source>
        <dbReference type="ARBA" id="ARBA00022701"/>
    </source>
</evidence>
<dbReference type="GO" id="GO:0003777">
    <property type="term" value="F:microtubule motor activity"/>
    <property type="evidence" value="ECO:0007669"/>
    <property type="project" value="UniProtKB-ARBA"/>
</dbReference>
<feature type="coiled-coil region" evidence="12">
    <location>
        <begin position="341"/>
        <end position="473"/>
    </location>
</feature>
<dbReference type="CDD" id="cd23649">
    <property type="entry name" value="Khc_CBD_cc"/>
    <property type="match status" value="1"/>
</dbReference>
<keyword evidence="7 11" id="KW-0505">Motor protein</keyword>
<sequence>MEGLFGDPEKQGIIPRMVQDIFNHIYNMDVNLEFHIKVSYFEIYNEKIRDLLDVTKTNLSIHEDKNRVPYVKGATERFVSSPEEVMACIDEGKSNRHVAVTNMNEHSSRSHSVFLIQVKQENTQTQKKLAGKLYLVDLAGSEKVSKTGAEGTVLEEAKNINKSLSALGNVISALAEGTKSHVPYRDSKLTRILQESLGGNSRTTVVICCSPASFNEAETKSTLMFGQRAKTIKNVVIVNEELTAEEWKRRYEREKDKVGRLKHQLMLVEAELNRWRKGEKVPELEWVNTTDDVQQLKLPSNSDTLSPSVSDSVLGSLDRSVSVAQVPLLTSAIGAITDADRKKYEEERAALYQQLDEKDDEITLHSQLAERLKQQMNEQEELIKQIKLEYESAQAEMQRIQADNEASKEESKEVLTALEELAMNYDMKTQEAAQKMKENEQLGDELAKKNDKIMEINSELDALRESCAAQKKRITDAMQSMLRDLSEVGPNYANAAKINLDNNSEKSFDEELFAHARICISKLSTDFKSTLQKVSNLESGSGDVAQKLSVAQKELSECKIQLQQNDVKIKTLQESVTQQEKVKRQLEEQVDALNEKLSASGGKATGASDEAKEQHAKQVAALRDDLAEKNKRIEELTASLQELLVLKERLLADNEKLRLDEADREKRIKELSGLSEKREQAKSDLKGLEETVGKELQTLHNLRKMFVQDIGQRIKRTPTGAEPTDEEYSSSPAQRQKIIFLENNLDRLTKVHKQLVRDNADFRSEFPKLEKRLLATSERVKMLESALKEAKENAMRDRKKYQHEVERIKEAVRQRNLARRGLAAPQIAKPIRPGQHYPISGPGYIMPGTVPNVAISSRMEQSHHPANGISTDAVSHS</sequence>
<evidence type="ECO:0000256" key="6">
    <source>
        <dbReference type="ARBA" id="ARBA00023054"/>
    </source>
</evidence>
<evidence type="ECO:0000259" key="14">
    <source>
        <dbReference type="PROSITE" id="PS50067"/>
    </source>
</evidence>
<evidence type="ECO:0000256" key="11">
    <source>
        <dbReference type="RuleBase" id="RU000394"/>
    </source>
</evidence>
<dbReference type="GO" id="GO:0098957">
    <property type="term" value="P:anterograde axonal transport of mitochondrion"/>
    <property type="evidence" value="ECO:0007669"/>
    <property type="project" value="UniProtKB-ARBA"/>
</dbReference>
<dbReference type="GO" id="GO:1904115">
    <property type="term" value="C:axon cytoplasm"/>
    <property type="evidence" value="ECO:0007669"/>
    <property type="project" value="GOC"/>
</dbReference>
<dbReference type="EMBL" id="JBGFUD010003711">
    <property type="protein sequence ID" value="MFH4978973.1"/>
    <property type="molecule type" value="Genomic_DNA"/>
</dbReference>
<dbReference type="Pfam" id="PF00225">
    <property type="entry name" value="Kinesin"/>
    <property type="match status" value="1"/>
</dbReference>
<evidence type="ECO:0000256" key="8">
    <source>
        <dbReference type="ARBA" id="ARBA00023212"/>
    </source>
</evidence>
<dbReference type="GO" id="GO:0030951">
    <property type="term" value="P:establishment or maintenance of microtubule cytoskeleton polarity"/>
    <property type="evidence" value="ECO:0007669"/>
    <property type="project" value="UniProtKB-ARBA"/>
</dbReference>
<evidence type="ECO:0000256" key="13">
    <source>
        <dbReference type="SAM" id="MobiDB-lite"/>
    </source>
</evidence>
<dbReference type="Proteomes" id="UP001608902">
    <property type="component" value="Unassembled WGS sequence"/>
</dbReference>
<dbReference type="GO" id="GO:0007292">
    <property type="term" value="P:female gamete generation"/>
    <property type="evidence" value="ECO:0007669"/>
    <property type="project" value="UniProtKB-ARBA"/>
</dbReference>